<gene>
    <name evidence="2" type="ORF">BN52_09845</name>
    <name evidence="3" type="ORF">FC38_GL000502</name>
</gene>
<dbReference type="Proteomes" id="UP000009326">
    <property type="component" value="Unassembled WGS sequence"/>
</dbReference>
<evidence type="ECO:0000313" key="4">
    <source>
        <dbReference type="Proteomes" id="UP000009326"/>
    </source>
</evidence>
<dbReference type="EMBL" id="CAKC01000086">
    <property type="protein sequence ID" value="CCI87694.1"/>
    <property type="molecule type" value="Genomic_DNA"/>
</dbReference>
<keyword evidence="5" id="KW-1185">Reference proteome</keyword>
<reference evidence="3 5" key="2">
    <citation type="journal article" date="2015" name="Genome Announc.">
        <title>Expanding the biotechnology potential of lactobacilli through comparative genomics of 213 strains and associated genera.</title>
        <authorList>
            <person name="Sun Z."/>
            <person name="Harris H.M."/>
            <person name="McCann A."/>
            <person name="Guo C."/>
            <person name="Argimon S."/>
            <person name="Zhang W."/>
            <person name="Yang X."/>
            <person name="Jeffery I.B."/>
            <person name="Cooney J.C."/>
            <person name="Kagawa T.F."/>
            <person name="Liu W."/>
            <person name="Song Y."/>
            <person name="Salvetti E."/>
            <person name="Wrobel A."/>
            <person name="Rasinkangas P."/>
            <person name="Parkhill J."/>
            <person name="Rea M.C."/>
            <person name="O'Sullivan O."/>
            <person name="Ritari J."/>
            <person name="Douillard F.P."/>
            <person name="Paul Ross R."/>
            <person name="Yang R."/>
            <person name="Briner A.E."/>
            <person name="Felis G.E."/>
            <person name="de Vos W.M."/>
            <person name="Barrangou R."/>
            <person name="Klaenhammer T.R."/>
            <person name="Caufield P.W."/>
            <person name="Cui Y."/>
            <person name="Zhang H."/>
            <person name="O'Toole P.W."/>
        </authorList>
    </citation>
    <scope>NUCLEOTIDE SEQUENCE [LARGE SCALE GENOMIC DNA]</scope>
    <source>
        <strain evidence="3 5">DSM 23908</strain>
    </source>
</reference>
<feature type="transmembrane region" description="Helical" evidence="1">
    <location>
        <begin position="28"/>
        <end position="45"/>
    </location>
</feature>
<dbReference type="Proteomes" id="UP000051521">
    <property type="component" value="Unassembled WGS sequence"/>
</dbReference>
<dbReference type="EMBL" id="AYZO01000017">
    <property type="protein sequence ID" value="KRN11812.1"/>
    <property type="molecule type" value="Genomic_DNA"/>
</dbReference>
<protein>
    <submittedName>
        <fullName evidence="3">Aggregation promoting factor</fullName>
    </submittedName>
    <submittedName>
        <fullName evidence="2">Peptidoglycan-binding protein</fullName>
    </submittedName>
</protein>
<proteinExistence type="predicted"/>
<reference evidence="2 4" key="1">
    <citation type="submission" date="2012-06" db="EMBL/GenBank/DDBJ databases">
        <title>Draft genome sequence of Lactobacillus gigeriorum CRBIP 24.85T, isolated from chicken crop.</title>
        <authorList>
            <person name="Cousin S."/>
            <person name="Ma L."/>
            <person name="Creno S."/>
            <person name="Clermont D."/>
            <person name="Loux V."/>
            <person name="Bizet C."/>
            <person name="Bouchier C."/>
        </authorList>
    </citation>
    <scope>NUCLEOTIDE SEQUENCE [LARGE SCALE GENOMIC DNA]</scope>
    <source>
        <strain evidence="4">CRBIP 24.85T</strain>
        <strain evidence="2">Type strain: CRBIP 24.85</strain>
    </source>
</reference>
<accession>I7KQ26</accession>
<sequence length="140" mass="16116">MHVLLSLSNEEINFLQGMRILNNFKSTIVKFVLAFVLVFTAAVAVESFSTNTNTNNTVQAAKRKMSKAERAAKYWIAMRESGGSYYARNGVCYGRYQLNIAYLHGNLSPANQERTADRYVYGRYGSWVNAKRFWLAHHWY</sequence>
<keyword evidence="1" id="KW-1133">Transmembrane helix</keyword>
<dbReference type="PATRIC" id="fig|1423751.3.peg.524"/>
<keyword evidence="1" id="KW-0812">Transmembrane</keyword>
<evidence type="ECO:0000313" key="5">
    <source>
        <dbReference type="Proteomes" id="UP000051521"/>
    </source>
</evidence>
<name>I7KQ26_9LACO</name>
<evidence type="ECO:0000313" key="3">
    <source>
        <dbReference type="EMBL" id="KRN11812.1"/>
    </source>
</evidence>
<keyword evidence="1" id="KW-0472">Membrane</keyword>
<dbReference type="STRING" id="1423751.FC38_GL000502"/>
<dbReference type="AlphaFoldDB" id="I7KQ26"/>
<organism evidence="2 4">
    <name type="scientific">Lactobacillus gigeriorum DSM 23908 = CRBIP 24.85</name>
    <dbReference type="NCBI Taxonomy" id="1423751"/>
    <lineage>
        <taxon>Bacteria</taxon>
        <taxon>Bacillati</taxon>
        <taxon>Bacillota</taxon>
        <taxon>Bacilli</taxon>
        <taxon>Lactobacillales</taxon>
        <taxon>Lactobacillaceae</taxon>
        <taxon>Lactobacillus</taxon>
    </lineage>
</organism>
<comment type="caution">
    <text evidence="2">The sequence shown here is derived from an EMBL/GenBank/DDBJ whole genome shotgun (WGS) entry which is preliminary data.</text>
</comment>
<evidence type="ECO:0000256" key="1">
    <source>
        <dbReference type="SAM" id="Phobius"/>
    </source>
</evidence>
<evidence type="ECO:0000313" key="2">
    <source>
        <dbReference type="EMBL" id="CCI87694.1"/>
    </source>
</evidence>